<dbReference type="InterPro" id="IPR006448">
    <property type="entry name" value="Phage_term_ssu_P27"/>
</dbReference>
<protein>
    <submittedName>
        <fullName evidence="2">P27 family phage terminase small subunit</fullName>
    </submittedName>
</protein>
<evidence type="ECO:0000256" key="1">
    <source>
        <dbReference type="SAM" id="MobiDB-lite"/>
    </source>
</evidence>
<proteinExistence type="predicted"/>
<dbReference type="EMBL" id="CP061813">
    <property type="protein sequence ID" value="QOD60632.1"/>
    <property type="molecule type" value="Genomic_DNA"/>
</dbReference>
<name>A0A7L8AF68_9FLAO</name>
<dbReference type="RefSeq" id="WP_176397566.1">
    <property type="nucleotide sequence ID" value="NZ_CP061813.1"/>
</dbReference>
<evidence type="ECO:0000313" key="3">
    <source>
        <dbReference type="Proteomes" id="UP000516764"/>
    </source>
</evidence>
<dbReference type="AlphaFoldDB" id="A0A7L8AF68"/>
<accession>A0A7L8AF68</accession>
<sequence>MNKDKMKIVHTNSENKKTEKKETEVSSLYGILKELPKPEPGMKLNAAQKKWWYWFGFEFVKTNHFSKVDLMHLQQAAFWMDARSKAIAEVNKSKGISGLVQKFASGATNVTGYVSVIEKADKHLDGVSAHFGLSIKDRSKIKAVEDGSSSNQLSLLDEIEEMLGSKKSAL</sequence>
<organism evidence="2 3">
    <name type="scientific">Polaribacter haliotis</name>
    <dbReference type="NCBI Taxonomy" id="1888915"/>
    <lineage>
        <taxon>Bacteria</taxon>
        <taxon>Pseudomonadati</taxon>
        <taxon>Bacteroidota</taxon>
        <taxon>Flavobacteriia</taxon>
        <taxon>Flavobacteriales</taxon>
        <taxon>Flavobacteriaceae</taxon>
    </lineage>
</organism>
<reference evidence="2 3" key="1">
    <citation type="journal article" date="2016" name="Int. J. Syst. Evol. Microbiol.">
        <title>Polaribacter haliotis sp. nov., isolated from the gut of abalone Haliotis discus hannai.</title>
        <authorList>
            <person name="Kim Y.O."/>
            <person name="Park I.S."/>
            <person name="Park S."/>
            <person name="Nam B.H."/>
            <person name="Park J.M."/>
            <person name="Kim D.G."/>
            <person name="Yoon J.H."/>
        </authorList>
    </citation>
    <scope>NUCLEOTIDE SEQUENCE [LARGE SCALE GENOMIC DNA]</scope>
    <source>
        <strain evidence="2 3">KCTC 52418</strain>
    </source>
</reference>
<keyword evidence="3" id="KW-1185">Reference proteome</keyword>
<gene>
    <name evidence="2" type="ORF">H9I45_15030</name>
</gene>
<dbReference type="Proteomes" id="UP000516764">
    <property type="component" value="Chromosome"/>
</dbReference>
<evidence type="ECO:0000313" key="2">
    <source>
        <dbReference type="EMBL" id="QOD60632.1"/>
    </source>
</evidence>
<feature type="region of interest" description="Disordered" evidence="1">
    <location>
        <begin position="1"/>
        <end position="21"/>
    </location>
</feature>
<dbReference type="KEGG" id="phal:H9I45_15030"/>
<dbReference type="Pfam" id="PF05119">
    <property type="entry name" value="Terminase_4"/>
    <property type="match status" value="1"/>
</dbReference>